<reference evidence="1" key="1">
    <citation type="submission" date="2021-02" db="EMBL/GenBank/DDBJ databases">
        <authorList>
            <person name="Nowell W R."/>
        </authorList>
    </citation>
    <scope>NUCLEOTIDE SEQUENCE</scope>
</reference>
<dbReference type="AlphaFoldDB" id="A0A8S3I4Q8"/>
<dbReference type="EMBL" id="CAJOBI010325996">
    <property type="protein sequence ID" value="CAF5191990.1"/>
    <property type="molecule type" value="Genomic_DNA"/>
</dbReference>
<evidence type="ECO:0000313" key="2">
    <source>
        <dbReference type="Proteomes" id="UP000676336"/>
    </source>
</evidence>
<proteinExistence type="predicted"/>
<feature type="non-terminal residue" evidence="1">
    <location>
        <position position="176"/>
    </location>
</feature>
<protein>
    <submittedName>
        <fullName evidence="1">Uncharacterized protein</fullName>
    </submittedName>
</protein>
<dbReference type="Proteomes" id="UP000676336">
    <property type="component" value="Unassembled WGS sequence"/>
</dbReference>
<feature type="non-terminal residue" evidence="1">
    <location>
        <position position="1"/>
    </location>
</feature>
<evidence type="ECO:0000313" key="1">
    <source>
        <dbReference type="EMBL" id="CAF5191990.1"/>
    </source>
</evidence>
<gene>
    <name evidence="1" type="ORF">SMN809_LOCUS72578</name>
</gene>
<accession>A0A8S3I4Q8</accession>
<name>A0A8S3I4Q8_9BILA</name>
<comment type="caution">
    <text evidence="1">The sequence shown here is derived from an EMBL/GenBank/DDBJ whole genome shotgun (WGS) entry which is preliminary data.</text>
</comment>
<sequence length="176" mass="19308">QTSRQNNISLTTSNPTVNCLITTNQVGLDMNHLSNSILLNSTMKDLTISPDIFSNQMASFILDGVTNDKSIDANASFNTINTSNVSNIVVNNTPVNYDDNGNKTYTGQFGQCFNGGEHQQQLSINITTNVFHNDYSTLPSNQNDKLTTQTVLNAITTAIGKHMSPMITSTNKRKRM</sequence>
<organism evidence="1 2">
    <name type="scientific">Rotaria magnacalcarata</name>
    <dbReference type="NCBI Taxonomy" id="392030"/>
    <lineage>
        <taxon>Eukaryota</taxon>
        <taxon>Metazoa</taxon>
        <taxon>Spiralia</taxon>
        <taxon>Gnathifera</taxon>
        <taxon>Rotifera</taxon>
        <taxon>Eurotatoria</taxon>
        <taxon>Bdelloidea</taxon>
        <taxon>Philodinida</taxon>
        <taxon>Philodinidae</taxon>
        <taxon>Rotaria</taxon>
    </lineage>
</organism>